<dbReference type="EMBL" id="RCNU01000002">
    <property type="protein sequence ID" value="RWQ98747.1"/>
    <property type="molecule type" value="Genomic_DNA"/>
</dbReference>
<gene>
    <name evidence="2" type="ORF">C8Q69DRAFT_460053</name>
</gene>
<keyword evidence="3" id="KW-1185">Reference proteome</keyword>
<feature type="compositionally biased region" description="Polar residues" evidence="1">
    <location>
        <begin position="42"/>
        <end position="65"/>
    </location>
</feature>
<organism evidence="2 3">
    <name type="scientific">Byssochlamys spectabilis</name>
    <name type="common">Paecilomyces variotii</name>
    <dbReference type="NCBI Taxonomy" id="264951"/>
    <lineage>
        <taxon>Eukaryota</taxon>
        <taxon>Fungi</taxon>
        <taxon>Dikarya</taxon>
        <taxon>Ascomycota</taxon>
        <taxon>Pezizomycotina</taxon>
        <taxon>Eurotiomycetes</taxon>
        <taxon>Eurotiomycetidae</taxon>
        <taxon>Eurotiales</taxon>
        <taxon>Thermoascaceae</taxon>
        <taxon>Paecilomyces</taxon>
    </lineage>
</organism>
<name>A0A443I3Z4_BYSSP</name>
<dbReference type="Proteomes" id="UP000283841">
    <property type="component" value="Unassembled WGS sequence"/>
</dbReference>
<feature type="compositionally biased region" description="Basic residues" evidence="1">
    <location>
        <begin position="1"/>
        <end position="12"/>
    </location>
</feature>
<comment type="caution">
    <text evidence="2">The sequence shown here is derived from an EMBL/GenBank/DDBJ whole genome shotgun (WGS) entry which is preliminary data.</text>
</comment>
<evidence type="ECO:0008006" key="4">
    <source>
        <dbReference type="Google" id="ProtNLM"/>
    </source>
</evidence>
<evidence type="ECO:0000313" key="2">
    <source>
        <dbReference type="EMBL" id="RWQ98747.1"/>
    </source>
</evidence>
<feature type="region of interest" description="Disordered" evidence="1">
    <location>
        <begin position="1"/>
        <end position="26"/>
    </location>
</feature>
<dbReference type="RefSeq" id="XP_028488392.1">
    <property type="nucleotide sequence ID" value="XM_028630124.1"/>
</dbReference>
<proteinExistence type="predicted"/>
<accession>A0A443I3Z4</accession>
<protein>
    <recommendedName>
        <fullName evidence="4">F-box domain-containing protein</fullName>
    </recommendedName>
</protein>
<evidence type="ECO:0000313" key="3">
    <source>
        <dbReference type="Proteomes" id="UP000283841"/>
    </source>
</evidence>
<dbReference type="AlphaFoldDB" id="A0A443I3Z4"/>
<evidence type="ECO:0000256" key="1">
    <source>
        <dbReference type="SAM" id="MobiDB-lite"/>
    </source>
</evidence>
<reference evidence="2 3" key="1">
    <citation type="journal article" date="2018" name="Front. Microbiol.">
        <title>Genomic and genetic insights into a cosmopolitan fungus, Paecilomyces variotii (Eurotiales).</title>
        <authorList>
            <person name="Urquhart A.S."/>
            <person name="Mondo S.J."/>
            <person name="Makela M.R."/>
            <person name="Hane J.K."/>
            <person name="Wiebenga A."/>
            <person name="He G."/>
            <person name="Mihaltcheva S."/>
            <person name="Pangilinan J."/>
            <person name="Lipzen A."/>
            <person name="Barry K."/>
            <person name="de Vries R.P."/>
            <person name="Grigoriev I.V."/>
            <person name="Idnurm A."/>
        </authorList>
    </citation>
    <scope>NUCLEOTIDE SEQUENCE [LARGE SCALE GENOMIC DNA]</scope>
    <source>
        <strain evidence="2 3">CBS 101075</strain>
    </source>
</reference>
<feature type="region of interest" description="Disordered" evidence="1">
    <location>
        <begin position="42"/>
        <end position="71"/>
    </location>
</feature>
<dbReference type="STRING" id="264951.A0A443I3Z4"/>
<dbReference type="VEuPathDB" id="FungiDB:C8Q69DRAFT_460053"/>
<dbReference type="GeneID" id="39599401"/>
<sequence length="475" mass="54587">MKKVLSKFRHSMRLSTSMPDSTPDPALSVITAQVSPHQTIAQSERSVSVQVQEDSQAKPSGSTPHLNAPLENLPPEVRRHLLSMLELDGLRALVSTSPIYYHQYLLDRRHLLCKCLEVTLRSVTVDACAVYQSSSIEFSDARTSESISQFLKSYRDRRSGSQYSVISETLTVDDIVRIVAFHSSIIKPLARHYTAWALDNLSKEAGDPQNHESLSITEETRLMRALYRFQLCCNLFGVGRYRSYLQPRLGFDSVDILKIFICIFEPWEVEEIACIYSFAKEKYNHIFDDICWDINEKNPKFAAQRPPTPEGAFDLDNSWVRDSLLKGTISCGLELLHTVLFKIKDHAQLVSTMQKHISWPIGSFLEDDALGETAQSQRRQEQLSNRDLRQERRDPFPFQGDEVLDANGEHPPLAWTLIWKGSYSNLYGYYVQDVIRRWGYVMWDASRLERTGAKEVLARQWRADWGDTDPRDYLL</sequence>